<dbReference type="InterPro" id="IPR006439">
    <property type="entry name" value="HAD-SF_hydro_IA"/>
</dbReference>
<evidence type="ECO:0000256" key="2">
    <source>
        <dbReference type="ARBA" id="ARBA00004818"/>
    </source>
</evidence>
<evidence type="ECO:0000256" key="4">
    <source>
        <dbReference type="ARBA" id="ARBA00013078"/>
    </source>
</evidence>
<sequence>MIPFSSEIKNILWDFDGVIMDSMAVRDKGFEIVLKEYTAKEVEKLMDFHRANGGLSRYVKFRYFFEEIKKESISEEEVNAYAEKFSEIMLQNLVNPSLLIKDSINFIKASFAQYKMHVVSGSDQKELRLICKNIDIDKYFLSIHGSPTPKKQLVRNLLKEYSYKASETILIGDSINDYEAAVENGIRFFGYNNLKLKEEGKKYIEKFVK</sequence>
<dbReference type="InterPro" id="IPR050155">
    <property type="entry name" value="HAD-like_hydrolase_sf"/>
</dbReference>
<dbReference type="NCBIfam" id="TIGR01549">
    <property type="entry name" value="HAD-SF-IA-v1"/>
    <property type="match status" value="1"/>
</dbReference>
<dbReference type="SUPFAM" id="SSF56784">
    <property type="entry name" value="HAD-like"/>
    <property type="match status" value="1"/>
</dbReference>
<organism evidence="5 6">
    <name type="scientific">Pontibacter locisalis</name>
    <dbReference type="NCBI Taxonomy" id="1719035"/>
    <lineage>
        <taxon>Bacteria</taxon>
        <taxon>Pseudomonadati</taxon>
        <taxon>Bacteroidota</taxon>
        <taxon>Cytophagia</taxon>
        <taxon>Cytophagales</taxon>
        <taxon>Hymenobacteraceae</taxon>
        <taxon>Pontibacter</taxon>
    </lineage>
</organism>
<accession>A0ABW5IKT4</accession>
<dbReference type="Proteomes" id="UP001597544">
    <property type="component" value="Unassembled WGS sequence"/>
</dbReference>
<keyword evidence="6" id="KW-1185">Reference proteome</keyword>
<dbReference type="Pfam" id="PF13419">
    <property type="entry name" value="HAD_2"/>
    <property type="match status" value="1"/>
</dbReference>
<protein>
    <recommendedName>
        <fullName evidence="4">phosphoglycolate phosphatase</fullName>
        <ecNumber evidence="4">3.1.3.18</ecNumber>
    </recommendedName>
</protein>
<reference evidence="6" key="1">
    <citation type="journal article" date="2019" name="Int. J. Syst. Evol. Microbiol.">
        <title>The Global Catalogue of Microorganisms (GCM) 10K type strain sequencing project: providing services to taxonomists for standard genome sequencing and annotation.</title>
        <authorList>
            <consortium name="The Broad Institute Genomics Platform"/>
            <consortium name="The Broad Institute Genome Sequencing Center for Infectious Disease"/>
            <person name="Wu L."/>
            <person name="Ma J."/>
        </authorList>
    </citation>
    <scope>NUCLEOTIDE SEQUENCE [LARGE SCALE GENOMIC DNA]</scope>
    <source>
        <strain evidence="6">KCTC 42498</strain>
    </source>
</reference>
<comment type="pathway">
    <text evidence="2">Organic acid metabolism; glycolate biosynthesis; glycolate from 2-phosphoglycolate: step 1/1.</text>
</comment>
<comment type="caution">
    <text evidence="5">The sequence shown here is derived from an EMBL/GenBank/DDBJ whole genome shotgun (WGS) entry which is preliminary data.</text>
</comment>
<dbReference type="PANTHER" id="PTHR43434:SF1">
    <property type="entry name" value="PHOSPHOGLYCOLATE PHOSPHATASE"/>
    <property type="match status" value="1"/>
</dbReference>
<proteinExistence type="inferred from homology"/>
<dbReference type="InterPro" id="IPR036412">
    <property type="entry name" value="HAD-like_sf"/>
</dbReference>
<dbReference type="Gene3D" id="1.10.150.240">
    <property type="entry name" value="Putative phosphatase, domain 2"/>
    <property type="match status" value="1"/>
</dbReference>
<comment type="similarity">
    <text evidence="3">Belongs to the HAD-like hydrolase superfamily. CbbY/CbbZ/Gph/YieH family.</text>
</comment>
<gene>
    <name evidence="5" type="ORF">ACFSRY_10295</name>
</gene>
<dbReference type="InterPro" id="IPR023214">
    <property type="entry name" value="HAD_sf"/>
</dbReference>
<dbReference type="InterPro" id="IPR041492">
    <property type="entry name" value="HAD_2"/>
</dbReference>
<dbReference type="InterPro" id="IPR023198">
    <property type="entry name" value="PGP-like_dom2"/>
</dbReference>
<dbReference type="PANTHER" id="PTHR43434">
    <property type="entry name" value="PHOSPHOGLYCOLATE PHOSPHATASE"/>
    <property type="match status" value="1"/>
</dbReference>
<name>A0ABW5IKT4_9BACT</name>
<dbReference type="GO" id="GO:0016787">
    <property type="term" value="F:hydrolase activity"/>
    <property type="evidence" value="ECO:0007669"/>
    <property type="project" value="UniProtKB-KW"/>
</dbReference>
<dbReference type="SFLD" id="SFLDS00003">
    <property type="entry name" value="Haloacid_Dehalogenase"/>
    <property type="match status" value="1"/>
</dbReference>
<dbReference type="SFLD" id="SFLDG01129">
    <property type="entry name" value="C1.5:_HAD__Beta-PGM__Phosphata"/>
    <property type="match status" value="1"/>
</dbReference>
<evidence type="ECO:0000313" key="5">
    <source>
        <dbReference type="EMBL" id="MFD2514256.1"/>
    </source>
</evidence>
<dbReference type="EC" id="3.1.3.18" evidence="4"/>
<keyword evidence="5" id="KW-0378">Hydrolase</keyword>
<evidence type="ECO:0000256" key="3">
    <source>
        <dbReference type="ARBA" id="ARBA00006171"/>
    </source>
</evidence>
<dbReference type="Gene3D" id="3.40.50.1000">
    <property type="entry name" value="HAD superfamily/HAD-like"/>
    <property type="match status" value="1"/>
</dbReference>
<dbReference type="EMBL" id="JBHULU010000014">
    <property type="protein sequence ID" value="MFD2514256.1"/>
    <property type="molecule type" value="Genomic_DNA"/>
</dbReference>
<dbReference type="RefSeq" id="WP_377506477.1">
    <property type="nucleotide sequence ID" value="NZ_JBHULU010000014.1"/>
</dbReference>
<evidence type="ECO:0000313" key="6">
    <source>
        <dbReference type="Proteomes" id="UP001597544"/>
    </source>
</evidence>
<comment type="catalytic activity">
    <reaction evidence="1">
        <text>2-phosphoglycolate + H2O = glycolate + phosphate</text>
        <dbReference type="Rhea" id="RHEA:14369"/>
        <dbReference type="ChEBI" id="CHEBI:15377"/>
        <dbReference type="ChEBI" id="CHEBI:29805"/>
        <dbReference type="ChEBI" id="CHEBI:43474"/>
        <dbReference type="ChEBI" id="CHEBI:58033"/>
        <dbReference type="EC" id="3.1.3.18"/>
    </reaction>
</comment>
<evidence type="ECO:0000256" key="1">
    <source>
        <dbReference type="ARBA" id="ARBA00000830"/>
    </source>
</evidence>